<dbReference type="Pfam" id="PF01464">
    <property type="entry name" value="SLT"/>
    <property type="match status" value="1"/>
</dbReference>
<dbReference type="Gene3D" id="3.40.190.10">
    <property type="entry name" value="Periplasmic binding protein-like II"/>
    <property type="match status" value="2"/>
</dbReference>
<evidence type="ECO:0000256" key="1">
    <source>
        <dbReference type="ARBA" id="ARBA00004339"/>
    </source>
</evidence>
<dbReference type="CDD" id="cd13403">
    <property type="entry name" value="MLTF-like"/>
    <property type="match status" value="1"/>
</dbReference>
<organism evidence="6 7">
    <name type="scientific">Pontiella desulfatans</name>
    <dbReference type="NCBI Taxonomy" id="2750659"/>
    <lineage>
        <taxon>Bacteria</taxon>
        <taxon>Pseudomonadati</taxon>
        <taxon>Kiritimatiellota</taxon>
        <taxon>Kiritimatiellia</taxon>
        <taxon>Kiritimatiellales</taxon>
        <taxon>Pontiellaceae</taxon>
        <taxon>Pontiella</taxon>
    </lineage>
</organism>
<sequence length="468" mass="53479">MTKLLMAAVILLGASAHADLEALPRGLEEANKKGVQLDLEALKERGFIRVLTRNNPACYFMHRGQLMGFEYELAQHFAKKHGLEVLVIVPDNWSDMGQYLRDGRADMIAATVTITKERFERKSDLQFCHYYGEFYEDIVGRADDRSIKSVEDLKGRSIYVRASSSYYESLVNLQDQSKVRFKIKLVPESMETFEILDKVASGEFDLTCADRTLLNQSVRLGERLKPILKLNRPRTYGWVVRDNQPQLRAAVDAYFEKELGGSTFNTIYNRYFNLSRNTTLDDKFNTMEPGQISPYDDLVKKHAATYEFPWTLICSQMFQESSFREDAVSWSGAQGLMQLMPATAKEVGVKNPFDPDDNIRGGTYYLKKQYRRVPDEVDTVNTTCFALASYNGGYGHLIDARKLAKQLGKDPNVWTDNVDHAYALLSEPYYSKRAKYGYCRSEEIIGYVRKIMSRYIAYDAAINTSIAP</sequence>
<feature type="domain" description="Solute-binding protein family 3/N-terminal" evidence="5">
    <location>
        <begin position="47"/>
        <end position="275"/>
    </location>
</feature>
<dbReference type="SUPFAM" id="SSF53955">
    <property type="entry name" value="Lysozyme-like"/>
    <property type="match status" value="1"/>
</dbReference>
<dbReference type="AlphaFoldDB" id="A0A6C2U707"/>
<dbReference type="Gene3D" id="1.10.530.10">
    <property type="match status" value="1"/>
</dbReference>
<dbReference type="SMART" id="SM00062">
    <property type="entry name" value="PBPb"/>
    <property type="match status" value="1"/>
</dbReference>
<dbReference type="InterPro" id="IPR023346">
    <property type="entry name" value="Lysozyme-like_dom_sf"/>
</dbReference>
<dbReference type="CDD" id="cd01009">
    <property type="entry name" value="PBP2_YfhD_N"/>
    <property type="match status" value="1"/>
</dbReference>
<dbReference type="Proteomes" id="UP000366872">
    <property type="component" value="Unassembled WGS sequence"/>
</dbReference>
<evidence type="ECO:0000256" key="3">
    <source>
        <dbReference type="ARBA" id="ARBA00023237"/>
    </source>
</evidence>
<name>A0A6C2U707_PONDE</name>
<dbReference type="InterPro" id="IPR008258">
    <property type="entry name" value="Transglycosylase_SLT_dom_1"/>
</dbReference>
<keyword evidence="7" id="KW-1185">Reference proteome</keyword>
<dbReference type="GO" id="GO:0009279">
    <property type="term" value="C:cell outer membrane"/>
    <property type="evidence" value="ECO:0007669"/>
    <property type="project" value="UniProtKB-SubCell"/>
</dbReference>
<protein>
    <submittedName>
        <fullName evidence="6">Membrane-bound lytic murein transglycosylase F</fullName>
    </submittedName>
</protein>
<gene>
    <name evidence="6" type="primary">mltF</name>
    <name evidence="6" type="ORF">PDESU_03748</name>
</gene>
<proteinExistence type="predicted"/>
<reference evidence="6 7" key="1">
    <citation type="submission" date="2019-04" db="EMBL/GenBank/DDBJ databases">
        <authorList>
            <person name="Van Vliet M D."/>
        </authorList>
    </citation>
    <scope>NUCLEOTIDE SEQUENCE [LARGE SCALE GENOMIC DNA]</scope>
    <source>
        <strain evidence="6 7">F1</strain>
    </source>
</reference>
<dbReference type="SUPFAM" id="SSF53850">
    <property type="entry name" value="Periplasmic binding protein-like II"/>
    <property type="match status" value="1"/>
</dbReference>
<evidence type="ECO:0000259" key="5">
    <source>
        <dbReference type="SMART" id="SM00062"/>
    </source>
</evidence>
<feature type="chain" id="PRO_5025481252" evidence="4">
    <location>
        <begin position="19"/>
        <end position="468"/>
    </location>
</feature>
<dbReference type="Pfam" id="PF00497">
    <property type="entry name" value="SBP_bac_3"/>
    <property type="match status" value="1"/>
</dbReference>
<accession>A0A6C2U707</accession>
<feature type="signal peptide" evidence="4">
    <location>
        <begin position="1"/>
        <end position="18"/>
    </location>
</feature>
<dbReference type="EMBL" id="CAAHFG010000002">
    <property type="protein sequence ID" value="VGO15166.1"/>
    <property type="molecule type" value="Genomic_DNA"/>
</dbReference>
<evidence type="ECO:0000313" key="7">
    <source>
        <dbReference type="Proteomes" id="UP000366872"/>
    </source>
</evidence>
<comment type="subcellular location">
    <subcellularLocation>
        <location evidence="1">Cell outer membrane</location>
        <topology evidence="1">Peripheral membrane protein</topology>
    </subcellularLocation>
</comment>
<dbReference type="RefSeq" id="WP_136080761.1">
    <property type="nucleotide sequence ID" value="NZ_CAAHFG010000002.1"/>
</dbReference>
<evidence type="ECO:0000256" key="2">
    <source>
        <dbReference type="ARBA" id="ARBA00022729"/>
    </source>
</evidence>
<dbReference type="PANTHER" id="PTHR35936:SF32">
    <property type="entry name" value="MEMBRANE-BOUND LYTIC MUREIN TRANSGLYCOSYLASE F"/>
    <property type="match status" value="1"/>
</dbReference>
<dbReference type="InterPro" id="IPR001638">
    <property type="entry name" value="Solute-binding_3/MltF_N"/>
</dbReference>
<keyword evidence="3" id="KW-0998">Cell outer membrane</keyword>
<dbReference type="PANTHER" id="PTHR35936">
    <property type="entry name" value="MEMBRANE-BOUND LYTIC MUREIN TRANSGLYCOSYLASE F"/>
    <property type="match status" value="1"/>
</dbReference>
<evidence type="ECO:0000256" key="4">
    <source>
        <dbReference type="SAM" id="SignalP"/>
    </source>
</evidence>
<keyword evidence="3" id="KW-0472">Membrane</keyword>
<keyword evidence="2 4" id="KW-0732">Signal</keyword>
<evidence type="ECO:0000313" key="6">
    <source>
        <dbReference type="EMBL" id="VGO15166.1"/>
    </source>
</evidence>